<dbReference type="PRINTS" id="PR00469">
    <property type="entry name" value="PNDRDTASEII"/>
</dbReference>
<keyword evidence="5" id="KW-1185">Reference proteome</keyword>
<name>A0ABU9EBP7_9BACT</name>
<accession>A0ABU9EBP7</accession>
<dbReference type="Gene3D" id="3.50.50.60">
    <property type="entry name" value="FAD/NAD(P)-binding domain"/>
    <property type="match status" value="2"/>
</dbReference>
<dbReference type="RefSeq" id="WP_405282656.1">
    <property type="nucleotide sequence ID" value="NZ_CP144380.1"/>
</dbReference>
<evidence type="ECO:0000259" key="3">
    <source>
        <dbReference type="Pfam" id="PF07992"/>
    </source>
</evidence>
<proteinExistence type="predicted"/>
<protein>
    <submittedName>
        <fullName evidence="4">NAD(P)/FAD-dependent oxidoreductase</fullName>
    </submittedName>
</protein>
<feature type="domain" description="FAD/NAD(P)-binding" evidence="3">
    <location>
        <begin position="7"/>
        <end position="288"/>
    </location>
</feature>
<dbReference type="InterPro" id="IPR023753">
    <property type="entry name" value="FAD/NAD-binding_dom"/>
</dbReference>
<evidence type="ECO:0000256" key="2">
    <source>
        <dbReference type="ARBA" id="ARBA00023002"/>
    </source>
</evidence>
<dbReference type="EMBL" id="JBBHLI010000008">
    <property type="protein sequence ID" value="MEK9501951.1"/>
    <property type="molecule type" value="Genomic_DNA"/>
</dbReference>
<comment type="caution">
    <text evidence="4">The sequence shown here is derived from an EMBL/GenBank/DDBJ whole genome shotgun (WGS) entry which is preliminary data.</text>
</comment>
<keyword evidence="1" id="KW-0285">Flavoprotein</keyword>
<dbReference type="SUPFAM" id="SSF51905">
    <property type="entry name" value="FAD/NAD(P)-binding domain"/>
    <property type="match status" value="1"/>
</dbReference>
<reference evidence="4 5" key="1">
    <citation type="submission" date="2024-02" db="EMBL/GenBank/DDBJ databases">
        <title>A novel Gemmatimonadota bacterium.</title>
        <authorList>
            <person name="Du Z.-J."/>
            <person name="Ye Y.-Q."/>
        </authorList>
    </citation>
    <scope>NUCLEOTIDE SEQUENCE [LARGE SCALE GENOMIC DNA]</scope>
    <source>
        <strain evidence="4 5">DH-20</strain>
    </source>
</reference>
<dbReference type="PANTHER" id="PTHR48105">
    <property type="entry name" value="THIOREDOXIN REDUCTASE 1-RELATED-RELATED"/>
    <property type="match status" value="1"/>
</dbReference>
<evidence type="ECO:0000256" key="1">
    <source>
        <dbReference type="ARBA" id="ARBA00022630"/>
    </source>
</evidence>
<keyword evidence="2" id="KW-0560">Oxidoreductase</keyword>
<dbReference type="InterPro" id="IPR050097">
    <property type="entry name" value="Ferredoxin-NADP_redctase_2"/>
</dbReference>
<gene>
    <name evidence="4" type="ORF">WI372_13240</name>
</gene>
<sequence>MELESVDVLVVGGGPAGLSAALTLGRVRRRVLVASDGPPRNATSPAAHNVFTRDGTAPAELLRIGRDQLAPYDVHVREERVVDARRADDGRFAATFAGGDTVSVRGIVLATGVRDLLPDVPGLAQAWGTGVFHCPYCHGWEVAGRPLGVMGAGDHALHLVRLVRGLSDDVVWFTGGAEVDAGVAESLERSGIRIRPEPVASVQASDEGLRSVTLARGADGHEVVSRGGLFVVAPQELASDLGERLGCPVTESGRLEADPTGRTPVAGVFVAGDAAPGMQSIPFAMMGGSVAGAMLNHDLIVEDVPV</sequence>
<organism evidence="4 5">
    <name type="scientific">Gaopeijia maritima</name>
    <dbReference type="NCBI Taxonomy" id="3119007"/>
    <lineage>
        <taxon>Bacteria</taxon>
        <taxon>Pseudomonadati</taxon>
        <taxon>Gemmatimonadota</taxon>
        <taxon>Longimicrobiia</taxon>
        <taxon>Gaopeijiales</taxon>
        <taxon>Gaopeijiaceae</taxon>
        <taxon>Gaopeijia</taxon>
    </lineage>
</organism>
<evidence type="ECO:0000313" key="5">
    <source>
        <dbReference type="Proteomes" id="UP001484239"/>
    </source>
</evidence>
<dbReference type="Proteomes" id="UP001484239">
    <property type="component" value="Unassembled WGS sequence"/>
</dbReference>
<dbReference type="Pfam" id="PF07992">
    <property type="entry name" value="Pyr_redox_2"/>
    <property type="match status" value="1"/>
</dbReference>
<evidence type="ECO:0000313" key="4">
    <source>
        <dbReference type="EMBL" id="MEK9501951.1"/>
    </source>
</evidence>
<dbReference type="InterPro" id="IPR036188">
    <property type="entry name" value="FAD/NAD-bd_sf"/>
</dbReference>
<dbReference type="PRINTS" id="PR00368">
    <property type="entry name" value="FADPNR"/>
</dbReference>